<dbReference type="RefSeq" id="WP_208338519.1">
    <property type="nucleotide sequence ID" value="NZ_CAWQFN010000089.1"/>
</dbReference>
<evidence type="ECO:0008006" key="3">
    <source>
        <dbReference type="Google" id="ProtNLM"/>
    </source>
</evidence>
<evidence type="ECO:0000313" key="2">
    <source>
        <dbReference type="Proteomes" id="UP000667802"/>
    </source>
</evidence>
<dbReference type="AlphaFoldDB" id="A0AAP5IG12"/>
<sequence>MHQDSEFTDLGLQKLADIVRTVRGNRSYKELERSSKISYMTLIRLERCEVKTPELTTLRKLAPLTPYTLEELLAIGTQRTESKKREILTAEDVLPYAIQLPLIEVGRLIQKLGEIVVNRTSGE</sequence>
<dbReference type="SUPFAM" id="SSF47413">
    <property type="entry name" value="lambda repressor-like DNA-binding domains"/>
    <property type="match status" value="1"/>
</dbReference>
<dbReference type="Gene3D" id="1.10.260.40">
    <property type="entry name" value="lambda repressor-like DNA-binding domains"/>
    <property type="match status" value="1"/>
</dbReference>
<keyword evidence="2" id="KW-1185">Reference proteome</keyword>
<accession>A0AAP5IG12</accession>
<comment type="caution">
    <text evidence="1">The sequence shown here is derived from an EMBL/GenBank/DDBJ whole genome shotgun (WGS) entry which is preliminary data.</text>
</comment>
<dbReference type="EMBL" id="JAALHA020000044">
    <property type="protein sequence ID" value="MDR9900931.1"/>
    <property type="molecule type" value="Genomic_DNA"/>
</dbReference>
<dbReference type="Proteomes" id="UP000667802">
    <property type="component" value="Unassembled WGS sequence"/>
</dbReference>
<protein>
    <recommendedName>
        <fullName evidence="3">HTH cro/C1-type domain-containing protein</fullName>
    </recommendedName>
</protein>
<dbReference type="GO" id="GO:0003677">
    <property type="term" value="F:DNA binding"/>
    <property type="evidence" value="ECO:0007669"/>
    <property type="project" value="InterPro"/>
</dbReference>
<name>A0AAP5IG12_9CYAN</name>
<dbReference type="InterPro" id="IPR010982">
    <property type="entry name" value="Lambda_DNA-bd_dom_sf"/>
</dbReference>
<proteinExistence type="predicted"/>
<reference evidence="2" key="1">
    <citation type="journal article" date="2021" name="Science">
        <title>Hunting the eagle killer: A cyanobacterial neurotoxin causes vacuolar myelinopathy.</title>
        <authorList>
            <person name="Breinlinger S."/>
            <person name="Phillips T.J."/>
            <person name="Haram B.N."/>
            <person name="Mares J."/>
            <person name="Martinez Yerena J.A."/>
            <person name="Hrouzek P."/>
            <person name="Sobotka R."/>
            <person name="Henderson W.M."/>
            <person name="Schmieder P."/>
            <person name="Williams S.M."/>
            <person name="Lauderdale J.D."/>
            <person name="Wilde H.D."/>
            <person name="Gerrin W."/>
            <person name="Kust A."/>
            <person name="Washington J.W."/>
            <person name="Wagner C."/>
            <person name="Geier B."/>
            <person name="Liebeke M."/>
            <person name="Enke H."/>
            <person name="Niedermeyer T.H.J."/>
            <person name="Wilde S.B."/>
        </authorList>
    </citation>
    <scope>NUCLEOTIDE SEQUENCE [LARGE SCALE GENOMIC DNA]</scope>
    <source>
        <strain evidence="2">Thurmond2011</strain>
    </source>
</reference>
<organism evidence="1 2">
    <name type="scientific">Aetokthonos hydrillicola Thurmond2011</name>
    <dbReference type="NCBI Taxonomy" id="2712845"/>
    <lineage>
        <taxon>Bacteria</taxon>
        <taxon>Bacillati</taxon>
        <taxon>Cyanobacteriota</taxon>
        <taxon>Cyanophyceae</taxon>
        <taxon>Nostocales</taxon>
        <taxon>Hapalosiphonaceae</taxon>
        <taxon>Aetokthonos</taxon>
    </lineage>
</organism>
<gene>
    <name evidence="1" type="ORF">G7B40_041445</name>
</gene>
<evidence type="ECO:0000313" key="1">
    <source>
        <dbReference type="EMBL" id="MDR9900931.1"/>
    </source>
</evidence>